<comment type="caution">
    <text evidence="2">The sequence shown here is derived from an EMBL/GenBank/DDBJ whole genome shotgun (WGS) entry which is preliminary data.</text>
</comment>
<protein>
    <submittedName>
        <fullName evidence="2">SGNH/GDSL hydrolase family protein</fullName>
    </submittedName>
</protein>
<evidence type="ECO:0000313" key="2">
    <source>
        <dbReference type="EMBL" id="TFF66155.1"/>
    </source>
</evidence>
<dbReference type="Gene3D" id="3.40.50.1110">
    <property type="entry name" value="SGNH hydrolase"/>
    <property type="match status" value="1"/>
</dbReference>
<evidence type="ECO:0000313" key="3">
    <source>
        <dbReference type="Proteomes" id="UP000297454"/>
    </source>
</evidence>
<dbReference type="CDD" id="cd00229">
    <property type="entry name" value="SGNH_hydrolase"/>
    <property type="match status" value="1"/>
</dbReference>
<dbReference type="InterPro" id="IPR013830">
    <property type="entry name" value="SGNH_hydro"/>
</dbReference>
<keyword evidence="2" id="KW-0378">Hydrolase</keyword>
<dbReference type="AlphaFoldDB" id="A0A4R9C2P9"/>
<dbReference type="InterPro" id="IPR036514">
    <property type="entry name" value="SGNH_hydro_sf"/>
</dbReference>
<dbReference type="Proteomes" id="UP000297454">
    <property type="component" value="Unassembled WGS sequence"/>
</dbReference>
<keyword evidence="3" id="KW-1185">Reference proteome</keyword>
<reference evidence="2 3" key="1">
    <citation type="submission" date="2019-01" db="EMBL/GenBank/DDBJ databases">
        <title>Draft Genome Sequences of Helcococcus ovis Strains Isolated from the Uterus and Vagina of Dairy Cows with Metritis.</title>
        <authorList>
            <person name="Cunha F."/>
            <person name="Jeon S.J."/>
            <person name="Kutzer P."/>
            <person name="Galvao K.N."/>
        </authorList>
    </citation>
    <scope>NUCLEOTIDE SEQUENCE [LARGE SCALE GENOMIC DNA]</scope>
    <source>
        <strain evidence="2 3">KG-37</strain>
    </source>
</reference>
<dbReference type="EMBL" id="SCFR01000012">
    <property type="protein sequence ID" value="TFF66155.1"/>
    <property type="molecule type" value="Genomic_DNA"/>
</dbReference>
<organism evidence="2 3">
    <name type="scientific">Helcococcus ovis</name>
    <dbReference type="NCBI Taxonomy" id="72026"/>
    <lineage>
        <taxon>Bacteria</taxon>
        <taxon>Bacillati</taxon>
        <taxon>Bacillota</taxon>
        <taxon>Tissierellia</taxon>
        <taxon>Tissierellales</taxon>
        <taxon>Peptoniphilaceae</taxon>
        <taxon>Helcococcus</taxon>
    </lineage>
</organism>
<accession>A0A4R9C2P9</accession>
<name>A0A4R9C2P9_9FIRM</name>
<dbReference type="SUPFAM" id="SSF52266">
    <property type="entry name" value="SGNH hydrolase"/>
    <property type="match status" value="1"/>
</dbReference>
<dbReference type="Pfam" id="PF13472">
    <property type="entry name" value="Lipase_GDSL_2"/>
    <property type="match status" value="1"/>
</dbReference>
<gene>
    <name evidence="2" type="ORF">EQF91_04425</name>
</gene>
<sequence>MQENKLKKLTLIGDSITEYNYRAAKNWAMWLEENTDYEIQNLGISGTGFYVTSPYINRISKIDKDVDIIGVAISFNDLNHEITLPSGTADDEGKDTLCGWAIKFFDELIYNFPNTPIIVYSQGPWQKYRLGVKESDQYLRSISKICEDRGLPFYTDLYFKGSVLRPWIEENRKKYFTSDNYELGDYGVVDNIHPNSLGHKVIYKYLKHLFEINTI</sequence>
<dbReference type="GO" id="GO:0016787">
    <property type="term" value="F:hydrolase activity"/>
    <property type="evidence" value="ECO:0007669"/>
    <property type="project" value="UniProtKB-KW"/>
</dbReference>
<feature type="domain" description="SGNH hydrolase-type esterase" evidence="1">
    <location>
        <begin position="11"/>
        <end position="201"/>
    </location>
</feature>
<proteinExistence type="predicted"/>
<evidence type="ECO:0000259" key="1">
    <source>
        <dbReference type="Pfam" id="PF13472"/>
    </source>
</evidence>